<dbReference type="KEGG" id="ptkz:JDV02_003441"/>
<dbReference type="InterPro" id="IPR021848">
    <property type="entry name" value="HODM_asu-like"/>
</dbReference>
<feature type="transmembrane region" description="Helical" evidence="1">
    <location>
        <begin position="20"/>
        <end position="38"/>
    </location>
</feature>
<proteinExistence type="predicted"/>
<dbReference type="Proteomes" id="UP000829364">
    <property type="component" value="Chromosome 2"/>
</dbReference>
<protein>
    <submittedName>
        <fullName evidence="2">Uncharacterized protein</fullName>
    </submittedName>
</protein>
<keyword evidence="1" id="KW-0812">Transmembrane</keyword>
<keyword evidence="3" id="KW-1185">Reference proteome</keyword>
<dbReference type="GeneID" id="72065398"/>
<evidence type="ECO:0000313" key="2">
    <source>
        <dbReference type="EMBL" id="UNI17061.1"/>
    </source>
</evidence>
<dbReference type="AlphaFoldDB" id="A0A9Q8V9T6"/>
<reference evidence="2" key="1">
    <citation type="submission" date="2021-11" db="EMBL/GenBank/DDBJ databases">
        <title>Purpureocillium_takamizusanense_genome.</title>
        <authorList>
            <person name="Nguyen N.-H."/>
        </authorList>
    </citation>
    <scope>NUCLEOTIDE SEQUENCE</scope>
    <source>
        <strain evidence="2">PT3</strain>
    </source>
</reference>
<gene>
    <name evidence="2" type="ORF">JDV02_003441</name>
</gene>
<name>A0A9Q8V9T6_9HYPO</name>
<sequence>MSTSSAIGLAAAMPFGLPPTVVAGAVGFLLVAVIYRLLRGNRVIDRYETRHAEEKEEPVPQVVIEPLHDFDWRTVKPQQFRHFKRVYHITMGLQADAASDLIAIDRDYLDRVTHRRHLIQKHGSGVHGSLPGGVAAASELYTFLLVDYLPTRFPTMFELSGDKSRFTNRATGKSWPTAPPEDAATALSILGETVEEDMFLLHETPEGHKCFAFVCCFPSGFDPSAKVGKLLKDIHAPVPSYDKIGASMERFFSKMEVGKSVKRLNWALQTHSELYNCSGNHMTSEEAETAAQDAHVNIDEVGLLNFLTRFASLPSSH</sequence>
<dbReference type="OrthoDB" id="5043642at2759"/>
<evidence type="ECO:0000313" key="3">
    <source>
        <dbReference type="Proteomes" id="UP000829364"/>
    </source>
</evidence>
<organism evidence="2 3">
    <name type="scientific">Purpureocillium takamizusanense</name>
    <dbReference type="NCBI Taxonomy" id="2060973"/>
    <lineage>
        <taxon>Eukaryota</taxon>
        <taxon>Fungi</taxon>
        <taxon>Dikarya</taxon>
        <taxon>Ascomycota</taxon>
        <taxon>Pezizomycotina</taxon>
        <taxon>Sordariomycetes</taxon>
        <taxon>Hypocreomycetidae</taxon>
        <taxon>Hypocreales</taxon>
        <taxon>Ophiocordycipitaceae</taxon>
        <taxon>Purpureocillium</taxon>
    </lineage>
</organism>
<dbReference type="Pfam" id="PF11927">
    <property type="entry name" value="HODM_asu-like"/>
    <property type="match status" value="1"/>
</dbReference>
<accession>A0A9Q8V9T6</accession>
<evidence type="ECO:0000256" key="1">
    <source>
        <dbReference type="SAM" id="Phobius"/>
    </source>
</evidence>
<keyword evidence="1" id="KW-1133">Transmembrane helix</keyword>
<keyword evidence="1" id="KW-0472">Membrane</keyword>
<dbReference type="RefSeq" id="XP_047840542.1">
    <property type="nucleotide sequence ID" value="XM_047984568.1"/>
</dbReference>
<dbReference type="EMBL" id="CP086355">
    <property type="protein sequence ID" value="UNI17061.1"/>
    <property type="molecule type" value="Genomic_DNA"/>
</dbReference>